<proteinExistence type="inferred from homology"/>
<dbReference type="Proteomes" id="UP001345219">
    <property type="component" value="Chromosome 8"/>
</dbReference>
<organism evidence="8 9">
    <name type="scientific">Trapa incisa</name>
    <dbReference type="NCBI Taxonomy" id="236973"/>
    <lineage>
        <taxon>Eukaryota</taxon>
        <taxon>Viridiplantae</taxon>
        <taxon>Streptophyta</taxon>
        <taxon>Embryophyta</taxon>
        <taxon>Tracheophyta</taxon>
        <taxon>Spermatophyta</taxon>
        <taxon>Magnoliopsida</taxon>
        <taxon>eudicotyledons</taxon>
        <taxon>Gunneridae</taxon>
        <taxon>Pentapetalae</taxon>
        <taxon>rosids</taxon>
        <taxon>malvids</taxon>
        <taxon>Myrtales</taxon>
        <taxon>Lythraceae</taxon>
        <taxon>Trapa</taxon>
    </lineage>
</organism>
<evidence type="ECO:0000256" key="6">
    <source>
        <dbReference type="ARBA" id="ARBA00023157"/>
    </source>
</evidence>
<evidence type="ECO:0000256" key="2">
    <source>
        <dbReference type="ARBA" id="ARBA00009178"/>
    </source>
</evidence>
<comment type="caution">
    <text evidence="8">The sequence shown here is derived from an EMBL/GenBank/DDBJ whole genome shotgun (WGS) entry which is preliminary data.</text>
</comment>
<dbReference type="GO" id="GO:0005179">
    <property type="term" value="F:hormone activity"/>
    <property type="evidence" value="ECO:0007669"/>
    <property type="project" value="UniProtKB-KW"/>
</dbReference>
<evidence type="ECO:0000256" key="4">
    <source>
        <dbReference type="ARBA" id="ARBA00022702"/>
    </source>
</evidence>
<evidence type="ECO:0000256" key="7">
    <source>
        <dbReference type="SAM" id="SignalP"/>
    </source>
</evidence>
<keyword evidence="4" id="KW-0372">Hormone</keyword>
<dbReference type="PANTHER" id="PTHR33136">
    <property type="entry name" value="RAPID ALKALINIZATION FACTOR-LIKE"/>
    <property type="match status" value="1"/>
</dbReference>
<dbReference type="EMBL" id="JAXIOK010000014">
    <property type="protein sequence ID" value="KAK4755000.1"/>
    <property type="molecule type" value="Genomic_DNA"/>
</dbReference>
<dbReference type="AlphaFoldDB" id="A0AAN7Q199"/>
<dbReference type="GO" id="GO:0005576">
    <property type="term" value="C:extracellular region"/>
    <property type="evidence" value="ECO:0007669"/>
    <property type="project" value="UniProtKB-SubCell"/>
</dbReference>
<dbReference type="GO" id="GO:0040008">
    <property type="term" value="P:regulation of growth"/>
    <property type="evidence" value="ECO:0007669"/>
    <property type="project" value="UniProtKB-ARBA"/>
</dbReference>
<keyword evidence="6" id="KW-1015">Disulfide bond</keyword>
<accession>A0AAN7Q199</accession>
<evidence type="ECO:0008006" key="10">
    <source>
        <dbReference type="Google" id="ProtNLM"/>
    </source>
</evidence>
<reference evidence="8 9" key="1">
    <citation type="journal article" date="2023" name="Hortic Res">
        <title>Pangenome of water caltrop reveals structural variations and asymmetric subgenome divergence after allopolyploidization.</title>
        <authorList>
            <person name="Zhang X."/>
            <person name="Chen Y."/>
            <person name="Wang L."/>
            <person name="Yuan Y."/>
            <person name="Fang M."/>
            <person name="Shi L."/>
            <person name="Lu R."/>
            <person name="Comes H.P."/>
            <person name="Ma Y."/>
            <person name="Chen Y."/>
            <person name="Huang G."/>
            <person name="Zhou Y."/>
            <person name="Zheng Z."/>
            <person name="Qiu Y."/>
        </authorList>
    </citation>
    <scope>NUCLEOTIDE SEQUENCE [LARGE SCALE GENOMIC DNA]</scope>
    <source>
        <tissue evidence="8">Roots</tissue>
    </source>
</reference>
<comment type="similarity">
    <text evidence="2">Belongs to the plant rapid alkalinization factor (RALF) family.</text>
</comment>
<dbReference type="InterPro" id="IPR008801">
    <property type="entry name" value="RALF"/>
</dbReference>
<evidence type="ECO:0000256" key="1">
    <source>
        <dbReference type="ARBA" id="ARBA00004613"/>
    </source>
</evidence>
<dbReference type="GO" id="GO:0019722">
    <property type="term" value="P:calcium-mediated signaling"/>
    <property type="evidence" value="ECO:0007669"/>
    <property type="project" value="TreeGrafter"/>
</dbReference>
<feature type="chain" id="PRO_5042928877" description="Protein RALF-like 19" evidence="7">
    <location>
        <begin position="23"/>
        <end position="240"/>
    </location>
</feature>
<evidence type="ECO:0000313" key="8">
    <source>
        <dbReference type="EMBL" id="KAK4755000.1"/>
    </source>
</evidence>
<evidence type="ECO:0000256" key="3">
    <source>
        <dbReference type="ARBA" id="ARBA00022525"/>
    </source>
</evidence>
<evidence type="ECO:0000313" key="9">
    <source>
        <dbReference type="Proteomes" id="UP001345219"/>
    </source>
</evidence>
<keyword evidence="9" id="KW-1185">Reference proteome</keyword>
<gene>
    <name evidence="8" type="ORF">SAY87_008757</name>
</gene>
<dbReference type="PANTHER" id="PTHR33136:SF89">
    <property type="entry name" value="PROTEIN RALF-LIKE 19"/>
    <property type="match status" value="1"/>
</dbReference>
<name>A0AAN7Q199_9MYRT</name>
<sequence>MGPRFWLVFLVVALAMVVGSYSSTFGNVETFSRRFRTTVGDSIGEDNELMMDSEIHHRLLAQTRYISYEALKKNSVPCNRRGQSYYNCNKMKKVNPYKRGCSVITHCKRMTGSGTSLSRPPNSFPPTKTRGSCISLLTSLLLELGKAAIAGRPATVAASSSSATVWASEPQKQKQPHHDMAHAAVWASEHYHGILHHHLLYLYLLLYLATSGSYGSPSAAIYTSPFEDFRVFGREREGET</sequence>
<keyword evidence="5 7" id="KW-0732">Signal</keyword>
<dbReference type="GO" id="GO:0009506">
    <property type="term" value="C:plasmodesma"/>
    <property type="evidence" value="ECO:0007669"/>
    <property type="project" value="TreeGrafter"/>
</dbReference>
<keyword evidence="3" id="KW-0964">Secreted</keyword>
<evidence type="ECO:0000256" key="5">
    <source>
        <dbReference type="ARBA" id="ARBA00022729"/>
    </source>
</evidence>
<protein>
    <recommendedName>
        <fullName evidence="10">Protein RALF-like 19</fullName>
    </recommendedName>
</protein>
<dbReference type="Pfam" id="PF05498">
    <property type="entry name" value="RALF"/>
    <property type="match status" value="1"/>
</dbReference>
<comment type="subcellular location">
    <subcellularLocation>
        <location evidence="1">Secreted</location>
    </subcellularLocation>
</comment>
<feature type="signal peptide" evidence="7">
    <location>
        <begin position="1"/>
        <end position="22"/>
    </location>
</feature>